<evidence type="ECO:0000313" key="3">
    <source>
        <dbReference type="Proteomes" id="UP000339249"/>
    </source>
</evidence>
<feature type="compositionally biased region" description="Basic and acidic residues" evidence="1">
    <location>
        <begin position="63"/>
        <end position="72"/>
    </location>
</feature>
<dbReference type="EMBL" id="CABDVU010000001">
    <property type="protein sequence ID" value="VTN08778.1"/>
    <property type="molecule type" value="Genomic_DNA"/>
</dbReference>
<feature type="region of interest" description="Disordered" evidence="1">
    <location>
        <begin position="28"/>
        <end position="72"/>
    </location>
</feature>
<sequence>MLVAFQHLNNPLQPRNILLVGDVMLHKTDEHKHQGDKDNHPEEGMQNAPHLRRTEGFRQPLQTREEERDPGQ</sequence>
<protein>
    <submittedName>
        <fullName evidence="2">Uncharacterized protein</fullName>
    </submittedName>
</protein>
<feature type="compositionally biased region" description="Basic and acidic residues" evidence="1">
    <location>
        <begin position="28"/>
        <end position="43"/>
    </location>
</feature>
<accession>A0A4U9CYH4</accession>
<reference evidence="2 3" key="1">
    <citation type="submission" date="2019-04" db="EMBL/GenBank/DDBJ databases">
        <authorList>
            <consortium name="Pathogen Informatics"/>
        </authorList>
    </citation>
    <scope>NUCLEOTIDE SEQUENCE [LARGE SCALE GENOMIC DNA]</scope>
    <source>
        <strain evidence="2 3">NCTC9185</strain>
    </source>
</reference>
<evidence type="ECO:0000313" key="2">
    <source>
        <dbReference type="EMBL" id="VTN08778.1"/>
    </source>
</evidence>
<organism evidence="2 3">
    <name type="scientific">Raoultella terrigena</name>
    <name type="common">Klebsiella terrigena</name>
    <dbReference type="NCBI Taxonomy" id="577"/>
    <lineage>
        <taxon>Bacteria</taxon>
        <taxon>Pseudomonadati</taxon>
        <taxon>Pseudomonadota</taxon>
        <taxon>Gammaproteobacteria</taxon>
        <taxon>Enterobacterales</taxon>
        <taxon>Enterobacteriaceae</taxon>
        <taxon>Klebsiella/Raoultella group</taxon>
        <taxon>Raoultella</taxon>
    </lineage>
</organism>
<proteinExistence type="predicted"/>
<name>A0A4U9CYH4_RAOTE</name>
<dbReference type="AlphaFoldDB" id="A0A4U9CYH4"/>
<dbReference type="Proteomes" id="UP000339249">
    <property type="component" value="Unassembled WGS sequence"/>
</dbReference>
<evidence type="ECO:0000256" key="1">
    <source>
        <dbReference type="SAM" id="MobiDB-lite"/>
    </source>
</evidence>
<gene>
    <name evidence="2" type="ORF">NCTC9185_00658</name>
</gene>